<dbReference type="GO" id="GO:0004125">
    <property type="term" value="F:L-seryl-tRNA(Sec) selenium transferase activity"/>
    <property type="evidence" value="ECO:0007669"/>
    <property type="project" value="UniProtKB-UniRule"/>
</dbReference>
<protein>
    <recommendedName>
        <fullName evidence="8">L-seryl-tRNA(Sec) selenium transferase</fullName>
        <ecNumber evidence="8">2.9.1.1</ecNumber>
    </recommendedName>
    <alternativeName>
        <fullName evidence="8">Selenocysteine synthase</fullName>
        <shortName evidence="8">Sec synthase</shortName>
    </alternativeName>
    <alternativeName>
        <fullName evidence="8">Selenocysteinyl-tRNA(Sec) synthase</fullName>
    </alternativeName>
</protein>
<keyword evidence="3 8" id="KW-0808">Transferase</keyword>
<evidence type="ECO:0000256" key="6">
    <source>
        <dbReference type="ARBA" id="ARBA00023266"/>
    </source>
</evidence>
<dbReference type="HAMAP" id="MF_00423">
    <property type="entry name" value="SelA"/>
    <property type="match status" value="1"/>
</dbReference>
<dbReference type="EC" id="2.9.1.1" evidence="8"/>
<dbReference type="Pfam" id="PF03841">
    <property type="entry name" value="SelA"/>
    <property type="match status" value="1"/>
</dbReference>
<evidence type="ECO:0000256" key="4">
    <source>
        <dbReference type="ARBA" id="ARBA00022898"/>
    </source>
</evidence>
<sequence length="462" mass="52189">MPEIKELREIPSVDKILSSPELTPYAQELDHSILIKIIREQIDEFRRRILNKEVLTIEELKKSIIDEIQDLTKPYYTYAINGLGIVLHTGLGRAPYIDDILESLFTIGVGYSRLQIDEDGRRADRYKRISRLLELITGAEAGMFVNNNAAATLLILNTIGKGKEIIISRGQLIEIGGSFRIPEVMAQSGAILREVGTTNRTHLRDYESAINENTAAILRVHQSNYKIVGFTKDVPLEELVMLGRRYNLPVIDDLGSGALIDLSKFNLPREPLVQDSIKTGADIVCFSGDKLLGGPQCGIIVGKKEYIEKIKRNPLTRALRCDKLTSAVLEKTLQLFLKREEVILEKHTVTSLLLKPIQVIKRQANWVARRLKGLSNIKVEVRWSVSEVGGGSLSTEQLPTYVLAIRPEKMPVEMLAKKMRLYEPPIFGRVEEDCYLIDFRTVFMDEEKIIAKALIKILSNNE</sequence>
<keyword evidence="6 8" id="KW-0711">Selenium</keyword>
<feature type="modified residue" description="N6-(pyridoxal phosphate)lysine" evidence="8 9">
    <location>
        <position position="290"/>
    </location>
</feature>
<evidence type="ECO:0000259" key="10">
    <source>
        <dbReference type="Pfam" id="PF12390"/>
    </source>
</evidence>
<comment type="cofactor">
    <cofactor evidence="1 8 9">
        <name>pyridoxal 5'-phosphate</name>
        <dbReference type="ChEBI" id="CHEBI:597326"/>
    </cofactor>
</comment>
<comment type="pathway">
    <text evidence="8">Aminoacyl-tRNA biosynthesis; selenocysteinyl-tRNA(Sec) biosynthesis; selenocysteinyl-tRNA(Sec) from L-seryl-tRNA(Sec) (bacterial route): step 1/1.</text>
</comment>
<gene>
    <name evidence="8" type="primary">selA</name>
    <name evidence="11" type="ORF">ENX68_04210</name>
</gene>
<comment type="subcellular location">
    <subcellularLocation>
        <location evidence="8">Cytoplasm</location>
    </subcellularLocation>
</comment>
<evidence type="ECO:0000313" key="11">
    <source>
        <dbReference type="EMBL" id="HGE78186.1"/>
    </source>
</evidence>
<comment type="caution">
    <text evidence="11">The sequence shown here is derived from an EMBL/GenBank/DDBJ whole genome shotgun (WGS) entry which is preliminary data.</text>
</comment>
<dbReference type="UniPathway" id="UPA00906">
    <property type="reaction ID" value="UER00896"/>
</dbReference>
<evidence type="ECO:0000256" key="1">
    <source>
        <dbReference type="ARBA" id="ARBA00001933"/>
    </source>
</evidence>
<keyword evidence="2 8" id="KW-0963">Cytoplasm</keyword>
<keyword evidence="5 8" id="KW-0648">Protein biosynthesis</keyword>
<comment type="similarity">
    <text evidence="7 8">Belongs to the SelA family.</text>
</comment>
<dbReference type="GO" id="GO:0005737">
    <property type="term" value="C:cytoplasm"/>
    <property type="evidence" value="ECO:0007669"/>
    <property type="project" value="UniProtKB-SubCell"/>
</dbReference>
<dbReference type="SUPFAM" id="SSF53383">
    <property type="entry name" value="PLP-dependent transferases"/>
    <property type="match status" value="1"/>
</dbReference>
<dbReference type="NCBIfam" id="TIGR00474">
    <property type="entry name" value="selA"/>
    <property type="match status" value="1"/>
</dbReference>
<evidence type="ECO:0000256" key="2">
    <source>
        <dbReference type="ARBA" id="ARBA00022490"/>
    </source>
</evidence>
<feature type="domain" description="L-seryl-tRNA selenium transferase N-terminal" evidence="10">
    <location>
        <begin position="7"/>
        <end position="46"/>
    </location>
</feature>
<dbReference type="InterPro" id="IPR004534">
    <property type="entry name" value="SelA_trans"/>
</dbReference>
<dbReference type="Pfam" id="PF12390">
    <property type="entry name" value="Se-cys_synth_N"/>
    <property type="match status" value="1"/>
</dbReference>
<name>A0A7V3RHL1_UNCW3</name>
<dbReference type="InterPro" id="IPR015421">
    <property type="entry name" value="PyrdxlP-dep_Trfase_major"/>
</dbReference>
<dbReference type="InterPro" id="IPR025862">
    <property type="entry name" value="SelA_trans_N_dom"/>
</dbReference>
<dbReference type="EMBL" id="DTOZ01000112">
    <property type="protein sequence ID" value="HGE78186.1"/>
    <property type="molecule type" value="Genomic_DNA"/>
</dbReference>
<dbReference type="PANTHER" id="PTHR32328:SF0">
    <property type="entry name" value="L-SERYL-TRNA(SEC) SELENIUM TRANSFERASE"/>
    <property type="match status" value="1"/>
</dbReference>
<evidence type="ECO:0000256" key="3">
    <source>
        <dbReference type="ARBA" id="ARBA00022679"/>
    </source>
</evidence>
<dbReference type="AlphaFoldDB" id="A0A7V3RHL1"/>
<dbReference type="InterPro" id="IPR018319">
    <property type="entry name" value="SelA-like"/>
</dbReference>
<proteinExistence type="inferred from homology"/>
<evidence type="ECO:0000256" key="8">
    <source>
        <dbReference type="HAMAP-Rule" id="MF_00423"/>
    </source>
</evidence>
<keyword evidence="4 8" id="KW-0663">Pyridoxal phosphate</keyword>
<organism evidence="11">
    <name type="scientific">candidate division WOR-3 bacterium</name>
    <dbReference type="NCBI Taxonomy" id="2052148"/>
    <lineage>
        <taxon>Bacteria</taxon>
        <taxon>Bacteria division WOR-3</taxon>
    </lineage>
</organism>
<dbReference type="GO" id="GO:0001717">
    <property type="term" value="P:conversion of seryl-tRNAsec to selenocys-tRNAsec"/>
    <property type="evidence" value="ECO:0007669"/>
    <property type="project" value="UniProtKB-UniRule"/>
</dbReference>
<dbReference type="PANTHER" id="PTHR32328">
    <property type="entry name" value="L-SERYL-TRNA(SEC) SELENIUM TRANSFERASE"/>
    <property type="match status" value="1"/>
</dbReference>
<evidence type="ECO:0000256" key="9">
    <source>
        <dbReference type="PIRSR" id="PIRSR618319-50"/>
    </source>
</evidence>
<evidence type="ECO:0000256" key="7">
    <source>
        <dbReference type="ARBA" id="ARBA00044507"/>
    </source>
</evidence>
<reference evidence="11" key="1">
    <citation type="journal article" date="2020" name="mSystems">
        <title>Genome- and Community-Level Interaction Insights into Carbon Utilization and Element Cycling Functions of Hydrothermarchaeota in Hydrothermal Sediment.</title>
        <authorList>
            <person name="Zhou Z."/>
            <person name="Liu Y."/>
            <person name="Xu W."/>
            <person name="Pan J."/>
            <person name="Luo Z.H."/>
            <person name="Li M."/>
        </authorList>
    </citation>
    <scope>NUCLEOTIDE SEQUENCE [LARGE SCALE GENOMIC DNA]</scope>
    <source>
        <strain evidence="11">SpSt-961</strain>
    </source>
</reference>
<comment type="function">
    <text evidence="8">Converts seryl-tRNA(Sec) to selenocysteinyl-tRNA(Sec) required for selenoprotein biosynthesis.</text>
</comment>
<accession>A0A7V3RHL1</accession>
<dbReference type="GO" id="GO:0001514">
    <property type="term" value="P:selenocysteine incorporation"/>
    <property type="evidence" value="ECO:0007669"/>
    <property type="project" value="UniProtKB-UniRule"/>
</dbReference>
<dbReference type="Gene3D" id="3.90.1150.180">
    <property type="match status" value="1"/>
</dbReference>
<evidence type="ECO:0000256" key="5">
    <source>
        <dbReference type="ARBA" id="ARBA00022917"/>
    </source>
</evidence>
<comment type="catalytic activity">
    <reaction evidence="8">
        <text>L-seryl-tRNA(Sec) + selenophosphate + H(+) = L-selenocysteinyl-tRNA(Sec) + phosphate</text>
        <dbReference type="Rhea" id="RHEA:22728"/>
        <dbReference type="Rhea" id="RHEA-COMP:9742"/>
        <dbReference type="Rhea" id="RHEA-COMP:9743"/>
        <dbReference type="ChEBI" id="CHEBI:15378"/>
        <dbReference type="ChEBI" id="CHEBI:16144"/>
        <dbReference type="ChEBI" id="CHEBI:43474"/>
        <dbReference type="ChEBI" id="CHEBI:78533"/>
        <dbReference type="ChEBI" id="CHEBI:78573"/>
        <dbReference type="EC" id="2.9.1.1"/>
    </reaction>
</comment>
<dbReference type="InterPro" id="IPR015424">
    <property type="entry name" value="PyrdxlP-dep_Trfase"/>
</dbReference>
<dbReference type="Gene3D" id="3.40.640.10">
    <property type="entry name" value="Type I PLP-dependent aspartate aminotransferase-like (Major domain)"/>
    <property type="match status" value="1"/>
</dbReference>